<feature type="transmembrane region" description="Helical" evidence="10">
    <location>
        <begin position="126"/>
        <end position="151"/>
    </location>
</feature>
<organism evidence="11 12">
    <name type="scientific">Prorocentrum cordatum</name>
    <dbReference type="NCBI Taxonomy" id="2364126"/>
    <lineage>
        <taxon>Eukaryota</taxon>
        <taxon>Sar</taxon>
        <taxon>Alveolata</taxon>
        <taxon>Dinophyceae</taxon>
        <taxon>Prorocentrales</taxon>
        <taxon>Prorocentraceae</taxon>
        <taxon>Prorocentrum</taxon>
    </lineage>
</organism>
<comment type="subcellular location">
    <subcellularLocation>
        <location evidence="1">Cell membrane</location>
        <topology evidence="1">Multi-pass membrane protein</topology>
    </subcellularLocation>
</comment>
<keyword evidence="5" id="KW-0851">Voltage-gated channel</keyword>
<evidence type="ECO:0000256" key="3">
    <source>
        <dbReference type="ARBA" id="ARBA00022475"/>
    </source>
</evidence>
<keyword evidence="8 10" id="KW-0472">Membrane</keyword>
<name>A0ABN9X8M5_9DINO</name>
<keyword evidence="12" id="KW-1185">Reference proteome</keyword>
<evidence type="ECO:0000256" key="7">
    <source>
        <dbReference type="ARBA" id="ARBA00023065"/>
    </source>
</evidence>
<dbReference type="PANTHER" id="PTHR46480:SF1">
    <property type="entry name" value="VOLTAGE-GATED HYDROGEN CHANNEL 1"/>
    <property type="match status" value="1"/>
</dbReference>
<dbReference type="EMBL" id="CAUYUJ010019842">
    <property type="protein sequence ID" value="CAK0894070.1"/>
    <property type="molecule type" value="Genomic_DNA"/>
</dbReference>
<evidence type="ECO:0000256" key="10">
    <source>
        <dbReference type="SAM" id="Phobius"/>
    </source>
</evidence>
<evidence type="ECO:0000256" key="6">
    <source>
        <dbReference type="ARBA" id="ARBA00022989"/>
    </source>
</evidence>
<keyword evidence="9" id="KW-0407">Ion channel</keyword>
<evidence type="ECO:0000256" key="2">
    <source>
        <dbReference type="ARBA" id="ARBA00022448"/>
    </source>
</evidence>
<gene>
    <name evidence="11" type="ORF">PCOR1329_LOCUS73220</name>
</gene>
<evidence type="ECO:0000256" key="1">
    <source>
        <dbReference type="ARBA" id="ARBA00004651"/>
    </source>
</evidence>
<evidence type="ECO:0000256" key="8">
    <source>
        <dbReference type="ARBA" id="ARBA00023136"/>
    </source>
</evidence>
<dbReference type="Proteomes" id="UP001189429">
    <property type="component" value="Unassembled WGS sequence"/>
</dbReference>
<keyword evidence="4 10" id="KW-0812">Transmembrane</keyword>
<evidence type="ECO:0000256" key="9">
    <source>
        <dbReference type="ARBA" id="ARBA00023303"/>
    </source>
</evidence>
<dbReference type="InterPro" id="IPR031846">
    <property type="entry name" value="Hvcn1"/>
</dbReference>
<keyword evidence="3" id="KW-1003">Cell membrane</keyword>
<sequence>MASFESRGSTRARLHKLLEDRRLHAVLLVLLVIDVFLVVLGSVLEVHYVESKYEDAEKVAVACAAGGVGGCVIPDEYGDHYFHDAEIVCILLSMTILAVFLAEHLLHMFVLQRQYFSNWHHPFDLFVVIVALSLEIFALTGNLHVSLGIMVSARLWRFVRIVHGSAELVHAMGDSPIAHKQDKDLNVAS</sequence>
<comment type="caution">
    <text evidence="11">The sequence shown here is derived from an EMBL/GenBank/DDBJ whole genome shotgun (WGS) entry which is preliminary data.</text>
</comment>
<keyword evidence="7" id="KW-0406">Ion transport</keyword>
<keyword evidence="6 10" id="KW-1133">Transmembrane helix</keyword>
<evidence type="ECO:0000313" key="12">
    <source>
        <dbReference type="Proteomes" id="UP001189429"/>
    </source>
</evidence>
<evidence type="ECO:0000256" key="5">
    <source>
        <dbReference type="ARBA" id="ARBA00022882"/>
    </source>
</evidence>
<dbReference type="Gene3D" id="1.20.120.350">
    <property type="entry name" value="Voltage-gated potassium channels. Chain C"/>
    <property type="match status" value="1"/>
</dbReference>
<keyword evidence="2" id="KW-0813">Transport</keyword>
<evidence type="ECO:0000256" key="4">
    <source>
        <dbReference type="ARBA" id="ARBA00022692"/>
    </source>
</evidence>
<feature type="transmembrane region" description="Helical" evidence="10">
    <location>
        <begin position="85"/>
        <end position="106"/>
    </location>
</feature>
<dbReference type="PANTHER" id="PTHR46480">
    <property type="entry name" value="F20B24.22"/>
    <property type="match status" value="1"/>
</dbReference>
<protein>
    <recommendedName>
        <fullName evidence="13">Voltage-gated hydrogen channel 1</fullName>
    </recommendedName>
</protein>
<feature type="transmembrane region" description="Helical" evidence="10">
    <location>
        <begin position="23"/>
        <end position="44"/>
    </location>
</feature>
<evidence type="ECO:0008006" key="13">
    <source>
        <dbReference type="Google" id="ProtNLM"/>
    </source>
</evidence>
<dbReference type="InterPro" id="IPR027359">
    <property type="entry name" value="Volt_channel_dom_sf"/>
</dbReference>
<accession>A0ABN9X8M5</accession>
<evidence type="ECO:0000313" key="11">
    <source>
        <dbReference type="EMBL" id="CAK0894070.1"/>
    </source>
</evidence>
<reference evidence="11" key="1">
    <citation type="submission" date="2023-10" db="EMBL/GenBank/DDBJ databases">
        <authorList>
            <person name="Chen Y."/>
            <person name="Shah S."/>
            <person name="Dougan E. K."/>
            <person name="Thang M."/>
            <person name="Chan C."/>
        </authorList>
    </citation>
    <scope>NUCLEOTIDE SEQUENCE [LARGE SCALE GENOMIC DNA]</scope>
</reference>
<proteinExistence type="predicted"/>